<dbReference type="Gene3D" id="1.10.490.10">
    <property type="entry name" value="Globins"/>
    <property type="match status" value="1"/>
</dbReference>
<evidence type="ECO:0000313" key="5">
    <source>
        <dbReference type="EMBL" id="MFD2472905.1"/>
    </source>
</evidence>
<dbReference type="Proteomes" id="UP001597483">
    <property type="component" value="Unassembled WGS sequence"/>
</dbReference>
<sequence>MGDHQPTVYEWAGGEEAWHRLTEVFYKKVVEDDLLKPLFEHMQPDHPKHVAMMLGEVFGGPAVYTEEFGGYPRLVRRHRNRDIQPAQRARWVELMLESADETGLPQDAEFRAAFVSYIEFGSRRAMANSAPGAVPGERETLKLWGWGEARPGGE</sequence>
<keyword evidence="4" id="KW-0408">Iron</keyword>
<evidence type="ECO:0000313" key="6">
    <source>
        <dbReference type="Proteomes" id="UP001597483"/>
    </source>
</evidence>
<keyword evidence="6" id="KW-1185">Reference proteome</keyword>
<comment type="caution">
    <text evidence="5">The sequence shown here is derived from an EMBL/GenBank/DDBJ whole genome shotgun (WGS) entry which is preliminary data.</text>
</comment>
<gene>
    <name evidence="5" type="ORF">ACFSVL_36290</name>
</gene>
<dbReference type="InterPro" id="IPR012292">
    <property type="entry name" value="Globin/Proto"/>
</dbReference>
<evidence type="ECO:0000256" key="2">
    <source>
        <dbReference type="ARBA" id="ARBA00022617"/>
    </source>
</evidence>
<organism evidence="5 6">
    <name type="scientific">Amycolatopsis silviterrae</name>
    <dbReference type="NCBI Taxonomy" id="1656914"/>
    <lineage>
        <taxon>Bacteria</taxon>
        <taxon>Bacillati</taxon>
        <taxon>Actinomycetota</taxon>
        <taxon>Actinomycetes</taxon>
        <taxon>Pseudonocardiales</taxon>
        <taxon>Pseudonocardiaceae</taxon>
        <taxon>Amycolatopsis</taxon>
    </lineage>
</organism>
<dbReference type="InterPro" id="IPR009050">
    <property type="entry name" value="Globin-like_sf"/>
</dbReference>
<keyword evidence="2" id="KW-0349">Heme</keyword>
<dbReference type="InterPro" id="IPR001486">
    <property type="entry name" value="Hemoglobin_trunc"/>
</dbReference>
<keyword evidence="1" id="KW-0813">Transport</keyword>
<dbReference type="CDD" id="cd14775">
    <property type="entry name" value="TrHb2_O-like"/>
    <property type="match status" value="1"/>
</dbReference>
<dbReference type="SUPFAM" id="SSF46458">
    <property type="entry name" value="Globin-like"/>
    <property type="match status" value="1"/>
</dbReference>
<reference evidence="6" key="1">
    <citation type="journal article" date="2019" name="Int. J. Syst. Evol. Microbiol.">
        <title>The Global Catalogue of Microorganisms (GCM) 10K type strain sequencing project: providing services to taxonomists for standard genome sequencing and annotation.</title>
        <authorList>
            <consortium name="The Broad Institute Genomics Platform"/>
            <consortium name="The Broad Institute Genome Sequencing Center for Infectious Disease"/>
            <person name="Wu L."/>
            <person name="Ma J."/>
        </authorList>
    </citation>
    <scope>NUCLEOTIDE SEQUENCE [LARGE SCALE GENOMIC DNA]</scope>
    <source>
        <strain evidence="6">CGMCC 4.7641</strain>
    </source>
</reference>
<proteinExistence type="predicted"/>
<evidence type="ECO:0000256" key="3">
    <source>
        <dbReference type="ARBA" id="ARBA00022723"/>
    </source>
</evidence>
<name>A0ABW5HID0_9PSEU</name>
<accession>A0ABW5HID0</accession>
<evidence type="ECO:0000256" key="4">
    <source>
        <dbReference type="ARBA" id="ARBA00023004"/>
    </source>
</evidence>
<keyword evidence="3" id="KW-0479">Metal-binding</keyword>
<protein>
    <submittedName>
        <fullName evidence="5">Group II truncated hemoglobin</fullName>
    </submittedName>
</protein>
<dbReference type="RefSeq" id="WP_378310978.1">
    <property type="nucleotide sequence ID" value="NZ_JBHUKS010000028.1"/>
</dbReference>
<evidence type="ECO:0000256" key="1">
    <source>
        <dbReference type="ARBA" id="ARBA00022448"/>
    </source>
</evidence>
<dbReference type="Pfam" id="PF01152">
    <property type="entry name" value="Bac_globin"/>
    <property type="match status" value="1"/>
</dbReference>
<dbReference type="EMBL" id="JBHUKS010000028">
    <property type="protein sequence ID" value="MFD2472905.1"/>
    <property type="molecule type" value="Genomic_DNA"/>
</dbReference>